<dbReference type="EMBL" id="JAWDIO010000002">
    <property type="protein sequence ID" value="MDU0355474.1"/>
    <property type="molecule type" value="Genomic_DNA"/>
</dbReference>
<evidence type="ECO:0000313" key="2">
    <source>
        <dbReference type="EMBL" id="MDU0355474.1"/>
    </source>
</evidence>
<feature type="transmembrane region" description="Helical" evidence="1">
    <location>
        <begin position="60"/>
        <end position="79"/>
    </location>
</feature>
<dbReference type="Proteomes" id="UP001247805">
    <property type="component" value="Unassembled WGS sequence"/>
</dbReference>
<dbReference type="RefSeq" id="WP_316027011.1">
    <property type="nucleotide sequence ID" value="NZ_JAWDIO010000002.1"/>
</dbReference>
<evidence type="ECO:0000256" key="1">
    <source>
        <dbReference type="SAM" id="Phobius"/>
    </source>
</evidence>
<feature type="transmembrane region" description="Helical" evidence="1">
    <location>
        <begin position="20"/>
        <end position="40"/>
    </location>
</feature>
<sequence>MKLLLPLKYYDDAGRVKPPVGLYLTALYLCRSIVVLIGAYSSKQYSNELISLFYGEQRYLYLSLMIALPALLSVTLIGFRENYGKPIKCGCFSG</sequence>
<keyword evidence="3" id="KW-1185">Reference proteome</keyword>
<keyword evidence="1" id="KW-1133">Transmembrane helix</keyword>
<keyword evidence="1" id="KW-0812">Transmembrane</keyword>
<dbReference type="Pfam" id="PF11143">
    <property type="entry name" value="DUF2919"/>
    <property type="match status" value="1"/>
</dbReference>
<protein>
    <submittedName>
        <fullName evidence="2">DUF2919 family protein</fullName>
    </submittedName>
</protein>
<gene>
    <name evidence="2" type="ORF">RS130_17600</name>
</gene>
<accession>A0ABU3SZN2</accession>
<name>A0ABU3SZN2_9ALTE</name>
<keyword evidence="1" id="KW-0472">Membrane</keyword>
<proteinExistence type="predicted"/>
<dbReference type="InterPro" id="IPR021318">
    <property type="entry name" value="DUF2919"/>
</dbReference>
<reference evidence="2 3" key="1">
    <citation type="submission" date="2023-10" db="EMBL/GenBank/DDBJ databases">
        <title>Glaciecola aquimarina strain GGW-M5 nov., isolated from a coastal seawater.</title>
        <authorList>
            <person name="Bayburt H."/>
            <person name="Kim J.M."/>
            <person name="Choi B.J."/>
            <person name="Jeon C.O."/>
        </authorList>
    </citation>
    <scope>NUCLEOTIDE SEQUENCE [LARGE SCALE GENOMIC DNA]</scope>
    <source>
        <strain evidence="2 3">KCTC 32108</strain>
    </source>
</reference>
<evidence type="ECO:0000313" key="3">
    <source>
        <dbReference type="Proteomes" id="UP001247805"/>
    </source>
</evidence>
<comment type="caution">
    <text evidence="2">The sequence shown here is derived from an EMBL/GenBank/DDBJ whole genome shotgun (WGS) entry which is preliminary data.</text>
</comment>
<organism evidence="2 3">
    <name type="scientific">Paraglaciecola aquimarina</name>
    <dbReference type="NCBI Taxonomy" id="1235557"/>
    <lineage>
        <taxon>Bacteria</taxon>
        <taxon>Pseudomonadati</taxon>
        <taxon>Pseudomonadota</taxon>
        <taxon>Gammaproteobacteria</taxon>
        <taxon>Alteromonadales</taxon>
        <taxon>Alteromonadaceae</taxon>
        <taxon>Paraglaciecola</taxon>
    </lineage>
</organism>